<dbReference type="InterPro" id="IPR015915">
    <property type="entry name" value="Kelch-typ_b-propeller"/>
</dbReference>
<feature type="compositionally biased region" description="Polar residues" evidence="2">
    <location>
        <begin position="587"/>
        <end position="600"/>
    </location>
</feature>
<protein>
    <submittedName>
        <fullName evidence="3">LAQU0S21e00342g1_1</fullName>
    </submittedName>
</protein>
<dbReference type="AlphaFoldDB" id="A0A0P1KXS1"/>
<feature type="coiled-coil region" evidence="1">
    <location>
        <begin position="787"/>
        <end position="818"/>
    </location>
</feature>
<feature type="coiled-coil region" evidence="1">
    <location>
        <begin position="993"/>
        <end position="1027"/>
    </location>
</feature>
<dbReference type="Gene3D" id="2.120.10.80">
    <property type="entry name" value="Kelch-type beta propeller"/>
    <property type="match status" value="2"/>
</dbReference>
<feature type="compositionally biased region" description="Low complexity" evidence="2">
    <location>
        <begin position="20"/>
        <end position="34"/>
    </location>
</feature>
<dbReference type="PANTHER" id="PTHR23244">
    <property type="entry name" value="KELCH REPEAT DOMAIN"/>
    <property type="match status" value="1"/>
</dbReference>
<dbReference type="OrthoDB" id="45365at2759"/>
<organism evidence="3 4">
    <name type="scientific">Lachancea quebecensis</name>
    <dbReference type="NCBI Taxonomy" id="1654605"/>
    <lineage>
        <taxon>Eukaryota</taxon>
        <taxon>Fungi</taxon>
        <taxon>Dikarya</taxon>
        <taxon>Ascomycota</taxon>
        <taxon>Saccharomycotina</taxon>
        <taxon>Saccharomycetes</taxon>
        <taxon>Saccharomycetales</taxon>
        <taxon>Saccharomycetaceae</taxon>
        <taxon>Lachancea</taxon>
    </lineage>
</organism>
<feature type="compositionally biased region" description="Polar residues" evidence="2">
    <location>
        <begin position="652"/>
        <end position="661"/>
    </location>
</feature>
<keyword evidence="1" id="KW-0175">Coiled coil</keyword>
<feature type="compositionally biased region" description="Polar residues" evidence="2">
    <location>
        <begin position="461"/>
        <end position="470"/>
    </location>
</feature>
<feature type="region of interest" description="Disordered" evidence="2">
    <location>
        <begin position="696"/>
        <end position="729"/>
    </location>
</feature>
<proteinExistence type="predicted"/>
<feature type="region of interest" description="Disordered" evidence="2">
    <location>
        <begin position="461"/>
        <end position="684"/>
    </location>
</feature>
<dbReference type="Pfam" id="PF24681">
    <property type="entry name" value="Kelch_KLHDC2_KLHL20_DRC7"/>
    <property type="match status" value="1"/>
</dbReference>
<feature type="compositionally biased region" description="Low complexity" evidence="2">
    <location>
        <begin position="960"/>
        <end position="972"/>
    </location>
</feature>
<feature type="compositionally biased region" description="Polar residues" evidence="2">
    <location>
        <begin position="535"/>
        <end position="545"/>
    </location>
</feature>
<dbReference type="GO" id="GO:0051285">
    <property type="term" value="C:cell cortex of cell tip"/>
    <property type="evidence" value="ECO:0007669"/>
    <property type="project" value="TreeGrafter"/>
</dbReference>
<dbReference type="PANTHER" id="PTHR23244:SF456">
    <property type="entry name" value="MULTIPLE EPIDERMAL GROWTH FACTOR-LIKE DOMAINS PROTEIN 8"/>
    <property type="match status" value="1"/>
</dbReference>
<name>A0A0P1KXS1_9SACH</name>
<evidence type="ECO:0000313" key="4">
    <source>
        <dbReference type="Proteomes" id="UP000236544"/>
    </source>
</evidence>
<feature type="region of interest" description="Disordered" evidence="2">
    <location>
        <begin position="953"/>
        <end position="983"/>
    </location>
</feature>
<dbReference type="SUPFAM" id="SSF117281">
    <property type="entry name" value="Kelch motif"/>
    <property type="match status" value="1"/>
</dbReference>
<reference evidence="4" key="1">
    <citation type="submission" date="2015-10" db="EMBL/GenBank/DDBJ databases">
        <authorList>
            <person name="Devillers H."/>
        </authorList>
    </citation>
    <scope>NUCLEOTIDE SEQUENCE [LARGE SCALE GENOMIC DNA]</scope>
</reference>
<dbReference type="GO" id="GO:0061245">
    <property type="term" value="P:establishment or maintenance of bipolar cell polarity"/>
    <property type="evidence" value="ECO:0007669"/>
    <property type="project" value="TreeGrafter"/>
</dbReference>
<keyword evidence="4" id="KW-1185">Reference proteome</keyword>
<gene>
    <name evidence="3" type="ORF">LAQU0_S21e00342g</name>
</gene>
<feature type="compositionally biased region" description="Polar residues" evidence="2">
    <location>
        <begin position="670"/>
        <end position="679"/>
    </location>
</feature>
<accession>A0A0P1KXS1</accession>
<feature type="compositionally biased region" description="Basic and acidic residues" evidence="2">
    <location>
        <begin position="10"/>
        <end position="19"/>
    </location>
</feature>
<feature type="compositionally biased region" description="Polar residues" evidence="2">
    <location>
        <begin position="631"/>
        <end position="641"/>
    </location>
</feature>
<dbReference type="Proteomes" id="UP000236544">
    <property type="component" value="Unassembled WGS sequence"/>
</dbReference>
<feature type="compositionally biased region" description="Basic and acidic residues" evidence="2">
    <location>
        <begin position="710"/>
        <end position="726"/>
    </location>
</feature>
<sequence length="1029" mass="114664">MAPFKFAKKISKDKAKHEPASAPKAAPQPQPQNAKRFTHNAVPEPAAARIFPTPVPVQQRNVSSASALQQTEYTPWSRVKLANSPFPRYRHVASAYASEQNQVYVIGGLHDQSVYGDTWIISAHDNGSRFSSKTVDISDTTPPPRVGHASTLCGNAFVIFGGDTHKVNSDGLMDDDVYLFNINSYKWTIPRPVGPRPLGRYGHKISIIATSQMRTRLFVFGGQFDDTYFNDLTVFDLSSFRRPDSHWQFIKPNTFAPPPLTNHTMISYDYKLWVFGGDTPQGLINDVFMFDPQLNDWKVMQTSGDKPPPLQEHAAVLYGDLMCVVGGKDEQDVYSNSVYFLNLISLKWFKLPSYRSGIPQGRSGHSLTLLPNHKLLVMGGDKFDYARGGEDDVHTSDVDLGCGTLLYVLDLTKLGEQCPGIFDAKRVTTPQKGVENIPISPPQPSRNASIQQNILTPFSERYQTPNTDQGGFSAVDKFTTPKTDGVFSPRPEAEDSNTEASALGTPQDIKKPTSPVPQLKTNHWSAQSPPPRVVSLSSANESELGSSRGHDSQLSGDVSEEYGVAMIGNSPSRPVVRESILPENDTLENLPTHTLSGETTPQREDTQLASSTPEPIKSVVARGEQLETRGQESSATRSQEGPVTRGQEDPATRNQENSVSRGQERLATRNPDNFTQNGTKGVPFEIVEALRKELGDLRSEAEKSAQSASRRIEELEQENGKLKESNDAGSRLVKLQTDYDLAVADRKTHEDRVGEVEDLLSKKFLDVARLHDIIRVQSSKIGALEGEETFKEKYEELSDKYEQLLKDHEALKAKDREEEKSLHESIAQYSVQLEQFLAGRNEGQEEGNGAVRSVSGHHQKVIEDLRSRMDKMVSEKEKTDSSAAELSEKHKELENKCKKLEEEVRAIEHNYESSLNSVNNASRALALSQEELNKYKQESKRLADELEEMKYKSVDRRDTSLTSNDDSLLSSSGAGMAAEPKSDMRDAPYRLKIKDLKAELFIIKQERNALKDDVMELKKKLLNLENEDD</sequence>
<feature type="region of interest" description="Disordered" evidence="2">
    <location>
        <begin position="1"/>
        <end position="39"/>
    </location>
</feature>
<evidence type="ECO:0000256" key="1">
    <source>
        <dbReference type="SAM" id="Coils"/>
    </source>
</evidence>
<feature type="region of interest" description="Disordered" evidence="2">
    <location>
        <begin position="872"/>
        <end position="891"/>
    </location>
</feature>
<evidence type="ECO:0000313" key="3">
    <source>
        <dbReference type="EMBL" id="CUS24871.1"/>
    </source>
</evidence>
<evidence type="ECO:0000256" key="2">
    <source>
        <dbReference type="SAM" id="MobiDB-lite"/>
    </source>
</evidence>
<dbReference type="EMBL" id="LN890557">
    <property type="protein sequence ID" value="CUS24871.1"/>
    <property type="molecule type" value="Genomic_DNA"/>
</dbReference>